<dbReference type="AlphaFoldDB" id="A0A075MT65"/>
<dbReference type="KEGG" id="nev:NTE_02699"/>
<evidence type="ECO:0000313" key="2">
    <source>
        <dbReference type="Proteomes" id="UP000028194"/>
    </source>
</evidence>
<dbReference type="EMBL" id="CP007174">
    <property type="protein sequence ID" value="AIF84741.1"/>
    <property type="molecule type" value="Genomic_DNA"/>
</dbReference>
<protein>
    <submittedName>
        <fullName evidence="1">Uncharacterized protein</fullName>
    </submittedName>
</protein>
<sequence length="121" mass="14176">MLLLESILYFSHFLVINMRDGSLDVENPKVGDKVANDEECVAMLRVAVIKCEGSDRLEPVMQFSVSKDFKFKDLLLMIDKVRERLAQIEPVKTEQDNRKREIDEYLKKIGFKLEENKRPEK</sequence>
<reference evidence="1 2" key="1">
    <citation type="journal article" date="2014" name="PLoS ONE">
        <title>Genome Sequence of Candidatus Nitrososphaera evergladensis from Group I.1b Enriched from Everglades Soil Reveals Novel Genomic Features of the Ammonia-Oxidizing Archaea.</title>
        <authorList>
            <person name="Zhalnina K.V."/>
            <person name="Dias R."/>
            <person name="Leonard M.T."/>
            <person name="Dorr de Quadros P."/>
            <person name="Camargo F.A."/>
            <person name="Drew J.C."/>
            <person name="Farmerie W.G."/>
            <person name="Daroub S.H."/>
            <person name="Triplett E.W."/>
        </authorList>
    </citation>
    <scope>NUCLEOTIDE SEQUENCE [LARGE SCALE GENOMIC DNA]</scope>
    <source>
        <strain evidence="1 2">SR1</strain>
    </source>
</reference>
<gene>
    <name evidence="1" type="ORF">NTE_02699</name>
</gene>
<dbReference type="GeneID" id="41598388"/>
<dbReference type="Proteomes" id="UP000028194">
    <property type="component" value="Chromosome"/>
</dbReference>
<evidence type="ECO:0000313" key="1">
    <source>
        <dbReference type="EMBL" id="AIF84741.1"/>
    </source>
</evidence>
<accession>A0A075MT65</accession>
<organism evidence="1 2">
    <name type="scientific">Candidatus Nitrososphaera evergladensis SR1</name>
    <dbReference type="NCBI Taxonomy" id="1459636"/>
    <lineage>
        <taxon>Archaea</taxon>
        <taxon>Nitrososphaerota</taxon>
        <taxon>Nitrososphaeria</taxon>
        <taxon>Nitrososphaerales</taxon>
        <taxon>Nitrososphaeraceae</taxon>
        <taxon>Nitrososphaera</taxon>
    </lineage>
</organism>
<proteinExistence type="predicted"/>
<dbReference type="RefSeq" id="WP_148701259.1">
    <property type="nucleotide sequence ID" value="NZ_CP007174.1"/>
</dbReference>
<name>A0A075MT65_9ARCH</name>
<dbReference type="HOGENOM" id="CLU_2032753_0_0_2"/>
<keyword evidence="2" id="KW-1185">Reference proteome</keyword>